<dbReference type="Proteomes" id="UP001596977">
    <property type="component" value="Unassembled WGS sequence"/>
</dbReference>
<organism evidence="2 3">
    <name type="scientific">Sphingomonas canadensis</name>
    <dbReference type="NCBI Taxonomy" id="1219257"/>
    <lineage>
        <taxon>Bacteria</taxon>
        <taxon>Pseudomonadati</taxon>
        <taxon>Pseudomonadota</taxon>
        <taxon>Alphaproteobacteria</taxon>
        <taxon>Sphingomonadales</taxon>
        <taxon>Sphingomonadaceae</taxon>
        <taxon>Sphingomonas</taxon>
    </lineage>
</organism>
<evidence type="ECO:0000313" key="3">
    <source>
        <dbReference type="Proteomes" id="UP001596977"/>
    </source>
</evidence>
<keyword evidence="1" id="KW-1277">Toxin-antitoxin system</keyword>
<gene>
    <name evidence="2" type="ORF">ACFQ1E_09320</name>
</gene>
<keyword evidence="3" id="KW-1185">Reference proteome</keyword>
<dbReference type="EMBL" id="JBHTJG010000003">
    <property type="protein sequence ID" value="MFD0946535.1"/>
    <property type="molecule type" value="Genomic_DNA"/>
</dbReference>
<evidence type="ECO:0000256" key="1">
    <source>
        <dbReference type="ARBA" id="ARBA00022649"/>
    </source>
</evidence>
<dbReference type="Gene3D" id="3.30.2310.20">
    <property type="entry name" value="RelE-like"/>
    <property type="match status" value="1"/>
</dbReference>
<dbReference type="InterPro" id="IPR007712">
    <property type="entry name" value="RelE/ParE_toxin"/>
</dbReference>
<dbReference type="RefSeq" id="WP_264943903.1">
    <property type="nucleotide sequence ID" value="NZ_JAPDRA010000003.1"/>
</dbReference>
<sequence>MSGYLLLDAAEYQLEAIVDYTRKRWGEAQAERYLDGLIARFGQIAARSLPWRAIPAEFEVDGYFTRYERHLIYWRVLPEGTIGIAAILHERMHRATRLAEAFAGPGEP</sequence>
<dbReference type="InterPro" id="IPR035093">
    <property type="entry name" value="RelE/ParE_toxin_dom_sf"/>
</dbReference>
<accession>A0ABW3H4Y5</accession>
<protein>
    <submittedName>
        <fullName evidence="2">Type II toxin-antitoxin system RelE/ParE family toxin</fullName>
    </submittedName>
</protein>
<name>A0ABW3H4Y5_9SPHN</name>
<proteinExistence type="predicted"/>
<reference evidence="3" key="1">
    <citation type="journal article" date="2019" name="Int. J. Syst. Evol. Microbiol.">
        <title>The Global Catalogue of Microorganisms (GCM) 10K type strain sequencing project: providing services to taxonomists for standard genome sequencing and annotation.</title>
        <authorList>
            <consortium name="The Broad Institute Genomics Platform"/>
            <consortium name="The Broad Institute Genome Sequencing Center for Infectious Disease"/>
            <person name="Wu L."/>
            <person name="Ma J."/>
        </authorList>
    </citation>
    <scope>NUCLEOTIDE SEQUENCE [LARGE SCALE GENOMIC DNA]</scope>
    <source>
        <strain evidence="3">CCUG 62982</strain>
    </source>
</reference>
<evidence type="ECO:0000313" key="2">
    <source>
        <dbReference type="EMBL" id="MFD0946535.1"/>
    </source>
</evidence>
<dbReference type="Pfam" id="PF05016">
    <property type="entry name" value="ParE_toxin"/>
    <property type="match status" value="1"/>
</dbReference>
<comment type="caution">
    <text evidence="2">The sequence shown here is derived from an EMBL/GenBank/DDBJ whole genome shotgun (WGS) entry which is preliminary data.</text>
</comment>